<dbReference type="GO" id="GO:0006935">
    <property type="term" value="P:chemotaxis"/>
    <property type="evidence" value="ECO:0007669"/>
    <property type="project" value="InterPro"/>
</dbReference>
<dbReference type="SUPFAM" id="SSF50341">
    <property type="entry name" value="CheW-like"/>
    <property type="match status" value="1"/>
</dbReference>
<keyword evidence="4" id="KW-1185">Reference proteome</keyword>
<dbReference type="EMBL" id="FOCG01000001">
    <property type="protein sequence ID" value="SEM70437.1"/>
    <property type="molecule type" value="Genomic_DNA"/>
</dbReference>
<feature type="region of interest" description="Disordered" evidence="1">
    <location>
        <begin position="1"/>
        <end position="21"/>
    </location>
</feature>
<accession>A0A1H8ALM3</accession>
<dbReference type="STRING" id="474960.SAMN05216180_1354"/>
<evidence type="ECO:0000313" key="3">
    <source>
        <dbReference type="EMBL" id="SEM70437.1"/>
    </source>
</evidence>
<dbReference type="RefSeq" id="WP_242943093.1">
    <property type="nucleotide sequence ID" value="NZ_FOCG01000001.1"/>
</dbReference>
<dbReference type="GO" id="GO:0007165">
    <property type="term" value="P:signal transduction"/>
    <property type="evidence" value="ECO:0007669"/>
    <property type="project" value="InterPro"/>
</dbReference>
<dbReference type="InterPro" id="IPR036061">
    <property type="entry name" value="CheW-like_dom_sf"/>
</dbReference>
<dbReference type="Gene3D" id="2.30.30.40">
    <property type="entry name" value="SH3 Domains"/>
    <property type="match status" value="1"/>
</dbReference>
<dbReference type="InterPro" id="IPR039315">
    <property type="entry name" value="CheW"/>
</dbReference>
<protein>
    <submittedName>
        <fullName evidence="3">Purine-binding chemotaxis protein CheW</fullName>
    </submittedName>
</protein>
<reference evidence="3 4" key="1">
    <citation type="submission" date="2016-10" db="EMBL/GenBank/DDBJ databases">
        <authorList>
            <person name="de Groot N.N."/>
        </authorList>
    </citation>
    <scope>NUCLEOTIDE SEQUENCE [LARGE SCALE GENOMIC DNA]</scope>
    <source>
        <strain evidence="3 4">CGMCC 1.5070</strain>
    </source>
</reference>
<dbReference type="Pfam" id="PF01584">
    <property type="entry name" value="CheW"/>
    <property type="match status" value="1"/>
</dbReference>
<dbReference type="InterPro" id="IPR002545">
    <property type="entry name" value="CheW-lke_dom"/>
</dbReference>
<evidence type="ECO:0000259" key="2">
    <source>
        <dbReference type="PROSITE" id="PS50851"/>
    </source>
</evidence>
<dbReference type="AlphaFoldDB" id="A0A1H8ALM3"/>
<gene>
    <name evidence="3" type="ORF">SAMN05216180_1354</name>
</gene>
<name>A0A1H8ALM3_9FIRM</name>
<evidence type="ECO:0000256" key="1">
    <source>
        <dbReference type="SAM" id="MobiDB-lite"/>
    </source>
</evidence>
<dbReference type="PANTHER" id="PTHR22617">
    <property type="entry name" value="CHEMOTAXIS SENSOR HISTIDINE KINASE-RELATED"/>
    <property type="match status" value="1"/>
</dbReference>
<sequence length="174" mass="19424">MDEKQNAMSNTANWQQASENTDVSDEMDGRYLTFWSENQLFGIPIAEVIQIVGIQKITPVPQFPAYAKGIINLRGNIIPVIDIRLRFHKPEQEYNERTCIVITAIQNKYAGFIVDAVDSVIKIGEENISPPPDISSDLINGYLMGVAKAENKVILLLNNGKVIYQDTGKTLSKI</sequence>
<dbReference type="Gene3D" id="2.40.50.180">
    <property type="entry name" value="CheA-289, Domain 4"/>
    <property type="match status" value="1"/>
</dbReference>
<proteinExistence type="predicted"/>
<dbReference type="Proteomes" id="UP000199158">
    <property type="component" value="Unassembled WGS sequence"/>
</dbReference>
<dbReference type="PROSITE" id="PS50851">
    <property type="entry name" value="CHEW"/>
    <property type="match status" value="1"/>
</dbReference>
<organism evidence="3 4">
    <name type="scientific">Hydrogenoanaerobacterium saccharovorans</name>
    <dbReference type="NCBI Taxonomy" id="474960"/>
    <lineage>
        <taxon>Bacteria</taxon>
        <taxon>Bacillati</taxon>
        <taxon>Bacillota</taxon>
        <taxon>Clostridia</taxon>
        <taxon>Eubacteriales</taxon>
        <taxon>Oscillospiraceae</taxon>
        <taxon>Hydrogenoanaerobacterium</taxon>
    </lineage>
</organism>
<feature type="domain" description="CheW-like" evidence="2">
    <location>
        <begin position="28"/>
        <end position="168"/>
    </location>
</feature>
<dbReference type="GO" id="GO:0005829">
    <property type="term" value="C:cytosol"/>
    <property type="evidence" value="ECO:0007669"/>
    <property type="project" value="TreeGrafter"/>
</dbReference>
<evidence type="ECO:0000313" key="4">
    <source>
        <dbReference type="Proteomes" id="UP000199158"/>
    </source>
</evidence>
<dbReference type="PANTHER" id="PTHR22617:SF23">
    <property type="entry name" value="CHEMOTAXIS PROTEIN CHEW"/>
    <property type="match status" value="1"/>
</dbReference>
<dbReference type="SMART" id="SM00260">
    <property type="entry name" value="CheW"/>
    <property type="match status" value="1"/>
</dbReference>